<dbReference type="GO" id="GO:0097550">
    <property type="term" value="C:transcription preinitiation complex"/>
    <property type="evidence" value="ECO:0007669"/>
    <property type="project" value="TreeGrafter"/>
</dbReference>
<proteinExistence type="predicted"/>
<dbReference type="GO" id="GO:0017025">
    <property type="term" value="F:TBP-class protein binding"/>
    <property type="evidence" value="ECO:0007669"/>
    <property type="project" value="InterPro"/>
</dbReference>
<dbReference type="Pfam" id="PF00382">
    <property type="entry name" value="TFIIB"/>
    <property type="match status" value="1"/>
</dbReference>
<dbReference type="InterPro" id="IPR000812">
    <property type="entry name" value="TFIIB"/>
</dbReference>
<keyword evidence="5" id="KW-1185">Reference proteome</keyword>
<reference evidence="4 5" key="1">
    <citation type="journal article" date="2020" name="Genomics">
        <title>Complete, high-quality genomes from long-read metagenomic sequencing of two wolf lichen thalli reveals enigmatic genome architecture.</title>
        <authorList>
            <person name="McKenzie S.K."/>
            <person name="Walston R.F."/>
            <person name="Allen J.L."/>
        </authorList>
    </citation>
    <scope>NUCLEOTIDE SEQUENCE [LARGE SCALE GENOMIC DNA]</scope>
    <source>
        <strain evidence="4">WasteWater2</strain>
    </source>
</reference>
<keyword evidence="2" id="KW-0804">Transcription</keyword>
<evidence type="ECO:0000256" key="2">
    <source>
        <dbReference type="ARBA" id="ARBA00023163"/>
    </source>
</evidence>
<dbReference type="Proteomes" id="UP000578531">
    <property type="component" value="Unassembled WGS sequence"/>
</dbReference>
<dbReference type="GO" id="GO:0070897">
    <property type="term" value="P:transcription preinitiation complex assembly"/>
    <property type="evidence" value="ECO:0007669"/>
    <property type="project" value="InterPro"/>
</dbReference>
<evidence type="ECO:0000256" key="1">
    <source>
        <dbReference type="ARBA" id="ARBA00023015"/>
    </source>
</evidence>
<gene>
    <name evidence="4" type="ORF">HO173_002860</name>
</gene>
<feature type="domain" description="Transcription factor TFIIB cyclin-like" evidence="3">
    <location>
        <begin position="251"/>
        <end position="309"/>
    </location>
</feature>
<dbReference type="SUPFAM" id="SSF47954">
    <property type="entry name" value="Cyclin-like"/>
    <property type="match status" value="2"/>
</dbReference>
<dbReference type="Gene3D" id="1.10.472.10">
    <property type="entry name" value="Cyclin-like"/>
    <property type="match status" value="2"/>
</dbReference>
<dbReference type="GeneID" id="59284531"/>
<keyword evidence="1" id="KW-0805">Transcription regulation</keyword>
<evidence type="ECO:0000313" key="4">
    <source>
        <dbReference type="EMBL" id="KAF6238988.1"/>
    </source>
</evidence>
<dbReference type="AlphaFoldDB" id="A0A8H6G246"/>
<dbReference type="InterPro" id="IPR013150">
    <property type="entry name" value="TFIIB_cyclin"/>
</dbReference>
<dbReference type="GO" id="GO:0006367">
    <property type="term" value="P:transcription initiation at RNA polymerase II promoter"/>
    <property type="evidence" value="ECO:0007669"/>
    <property type="project" value="TreeGrafter"/>
</dbReference>
<dbReference type="GO" id="GO:0005634">
    <property type="term" value="C:nucleus"/>
    <property type="evidence" value="ECO:0007669"/>
    <property type="project" value="TreeGrafter"/>
</dbReference>
<organism evidence="4 5">
    <name type="scientific">Letharia columbiana</name>
    <dbReference type="NCBI Taxonomy" id="112416"/>
    <lineage>
        <taxon>Eukaryota</taxon>
        <taxon>Fungi</taxon>
        <taxon>Dikarya</taxon>
        <taxon>Ascomycota</taxon>
        <taxon>Pezizomycotina</taxon>
        <taxon>Lecanoromycetes</taxon>
        <taxon>OSLEUM clade</taxon>
        <taxon>Lecanoromycetidae</taxon>
        <taxon>Lecanorales</taxon>
        <taxon>Lecanorineae</taxon>
        <taxon>Parmeliaceae</taxon>
        <taxon>Letharia</taxon>
    </lineage>
</organism>
<evidence type="ECO:0000313" key="5">
    <source>
        <dbReference type="Proteomes" id="UP000578531"/>
    </source>
</evidence>
<accession>A0A8H6G246</accession>
<dbReference type="InterPro" id="IPR036915">
    <property type="entry name" value="Cyclin-like_sf"/>
</dbReference>
<evidence type="ECO:0000259" key="3">
    <source>
        <dbReference type="Pfam" id="PF00382"/>
    </source>
</evidence>
<dbReference type="RefSeq" id="XP_037168284.1">
    <property type="nucleotide sequence ID" value="XM_037304791.1"/>
</dbReference>
<dbReference type="GO" id="GO:0016251">
    <property type="term" value="F:RNA polymerase II general transcription initiation factor activity"/>
    <property type="evidence" value="ECO:0007669"/>
    <property type="project" value="TreeGrafter"/>
</dbReference>
<sequence length="343" mass="38299">MSQQFLSQVLKVENETADSIVASLLQVESDSSEACCICLQGIGTLESSNVKFASLALTETSQISLEDGPLELMYEPVPATVRWAYVTTDIDYLCDAFCEELAVSHNTLNVAREMAQRLALSMGEHHTPGYIVSVTFYMVTHIMNERRSLEEIRGIANVQTEEIHQAYRRIHPTREQLILPHMFAALGGDSVQNFLESLPSPNTENGFTDQEEGGTDLEHYLVPAQPKRLEELCNQYSDELAYFGGIRDICLQIAGKIRAGLYLAGLSPLPVIAVSLYMASHLASFGTPIRQISEVVGISEGTIRNAYRRVHPWRGELIHSDMLDTHEDVRRHRVLRAIAWPAL</sequence>
<dbReference type="PANTHER" id="PTHR11618:SF13">
    <property type="entry name" value="TRANSCRIPTION INITIATION FACTOR IIB"/>
    <property type="match status" value="1"/>
</dbReference>
<comment type="caution">
    <text evidence="4">The sequence shown here is derived from an EMBL/GenBank/DDBJ whole genome shotgun (WGS) entry which is preliminary data.</text>
</comment>
<dbReference type="OrthoDB" id="8062037at2759"/>
<protein>
    <recommendedName>
        <fullName evidence="3">Transcription factor TFIIB cyclin-like domain-containing protein</fullName>
    </recommendedName>
</protein>
<name>A0A8H6G246_9LECA</name>
<dbReference type="EMBL" id="JACCJC010000007">
    <property type="protein sequence ID" value="KAF6238988.1"/>
    <property type="molecule type" value="Genomic_DNA"/>
</dbReference>
<dbReference type="PANTHER" id="PTHR11618">
    <property type="entry name" value="TRANSCRIPTION INITIATION FACTOR IIB-RELATED"/>
    <property type="match status" value="1"/>
</dbReference>